<dbReference type="Proteomes" id="UP001160148">
    <property type="component" value="Unassembled WGS sequence"/>
</dbReference>
<feature type="compositionally biased region" description="Acidic residues" evidence="1">
    <location>
        <begin position="385"/>
        <end position="400"/>
    </location>
</feature>
<protein>
    <recommendedName>
        <fullName evidence="4">Retrotransposon gag domain-containing protein</fullName>
    </recommendedName>
</protein>
<comment type="caution">
    <text evidence="2">The sequence shown here is derived from an EMBL/GenBank/DDBJ whole genome shotgun (WGS) entry which is preliminary data.</text>
</comment>
<reference evidence="2 3" key="1">
    <citation type="submission" date="2023-01" db="EMBL/GenBank/DDBJ databases">
        <authorList>
            <person name="Whitehead M."/>
        </authorList>
    </citation>
    <scope>NUCLEOTIDE SEQUENCE [LARGE SCALE GENOMIC DNA]</scope>
</reference>
<feature type="compositionally biased region" description="Polar residues" evidence="1">
    <location>
        <begin position="7"/>
        <end position="20"/>
    </location>
</feature>
<keyword evidence="3" id="KW-1185">Reference proteome</keyword>
<organism evidence="2 3">
    <name type="scientific">Macrosiphum euphorbiae</name>
    <name type="common">potato aphid</name>
    <dbReference type="NCBI Taxonomy" id="13131"/>
    <lineage>
        <taxon>Eukaryota</taxon>
        <taxon>Metazoa</taxon>
        <taxon>Ecdysozoa</taxon>
        <taxon>Arthropoda</taxon>
        <taxon>Hexapoda</taxon>
        <taxon>Insecta</taxon>
        <taxon>Pterygota</taxon>
        <taxon>Neoptera</taxon>
        <taxon>Paraneoptera</taxon>
        <taxon>Hemiptera</taxon>
        <taxon>Sternorrhyncha</taxon>
        <taxon>Aphidomorpha</taxon>
        <taxon>Aphidoidea</taxon>
        <taxon>Aphididae</taxon>
        <taxon>Macrosiphini</taxon>
        <taxon>Macrosiphum</taxon>
    </lineage>
</organism>
<evidence type="ECO:0000256" key="1">
    <source>
        <dbReference type="SAM" id="MobiDB-lite"/>
    </source>
</evidence>
<feature type="compositionally biased region" description="Polar residues" evidence="1">
    <location>
        <begin position="320"/>
        <end position="365"/>
    </location>
</feature>
<feature type="region of interest" description="Disordered" evidence="1">
    <location>
        <begin position="303"/>
        <end position="415"/>
    </location>
</feature>
<dbReference type="AlphaFoldDB" id="A0AAV0Y2K5"/>
<feature type="compositionally biased region" description="Polar residues" evidence="1">
    <location>
        <begin position="374"/>
        <end position="383"/>
    </location>
</feature>
<sequence length="415" mass="48290">MPRTSKRNTQASPIRETTNNKVGQLENTVLRLEEIIEQMQTVIEQQNNKYEEAINGLKTTLEATNKEVMSLRQLINDTDTKIAIETARREREIQNIRNAKPEEPTVRPSTIEMTMPTFSGEQKDEHPKSFLKDLNSYFTHKNITPTDKIIVIENCLKGKAAKWFGMIKDTTPTAEAFKTLFLKHFFSDDKQWDIFIRCTEAGKRPIKNGFQEHFHHWMAELRYLDSPKMDEEQAISLIIKHFPIAVQAYIQSTQEKKFLNIWEKLGELENNNKERVDGDEQVNNTHSEQIVTKHDQPKKFNSRYGQTHTPKQPHTFDNRYGQTTQRPQEFSSRYGQKPTTQQVNQSSPNIRNKFNYPQQRPQDTGSGHYHDTQKTISQVTVDNTIIEDEHDSEDEDEYDEESKNGKTGIMASDLL</sequence>
<feature type="compositionally biased region" description="Polar residues" evidence="1">
    <location>
        <begin position="303"/>
        <end position="312"/>
    </location>
</feature>
<dbReference type="EMBL" id="CARXXK010001239">
    <property type="protein sequence ID" value="CAI6374668.1"/>
    <property type="molecule type" value="Genomic_DNA"/>
</dbReference>
<evidence type="ECO:0008006" key="4">
    <source>
        <dbReference type="Google" id="ProtNLM"/>
    </source>
</evidence>
<proteinExistence type="predicted"/>
<accession>A0AAV0Y2K5</accession>
<name>A0AAV0Y2K5_9HEMI</name>
<gene>
    <name evidence="2" type="ORF">MEUPH1_LOCUS28269</name>
</gene>
<evidence type="ECO:0000313" key="2">
    <source>
        <dbReference type="EMBL" id="CAI6374668.1"/>
    </source>
</evidence>
<feature type="region of interest" description="Disordered" evidence="1">
    <location>
        <begin position="1"/>
        <end position="20"/>
    </location>
</feature>
<evidence type="ECO:0000313" key="3">
    <source>
        <dbReference type="Proteomes" id="UP001160148"/>
    </source>
</evidence>